<evidence type="ECO:0000313" key="4">
    <source>
        <dbReference type="Proteomes" id="UP000775877"/>
    </source>
</evidence>
<name>A0A955I921_9BACT</name>
<feature type="transmembrane region" description="Helical" evidence="2">
    <location>
        <begin position="123"/>
        <end position="143"/>
    </location>
</feature>
<keyword evidence="2" id="KW-0472">Membrane</keyword>
<feature type="transmembrane region" description="Helical" evidence="2">
    <location>
        <begin position="155"/>
        <end position="179"/>
    </location>
</feature>
<reference evidence="3" key="2">
    <citation type="journal article" date="2021" name="Microbiome">
        <title>Successional dynamics and alternative stable states in a saline activated sludge microbial community over 9 years.</title>
        <authorList>
            <person name="Wang Y."/>
            <person name="Ye J."/>
            <person name="Ju F."/>
            <person name="Liu L."/>
            <person name="Boyd J.A."/>
            <person name="Deng Y."/>
            <person name="Parks D.H."/>
            <person name="Jiang X."/>
            <person name="Yin X."/>
            <person name="Woodcroft B.J."/>
            <person name="Tyson G.W."/>
            <person name="Hugenholtz P."/>
            <person name="Polz M.F."/>
            <person name="Zhang T."/>
        </authorList>
    </citation>
    <scope>NUCLEOTIDE SEQUENCE</scope>
    <source>
        <strain evidence="3">HKST-UBA13</strain>
    </source>
</reference>
<evidence type="ECO:0000256" key="2">
    <source>
        <dbReference type="SAM" id="Phobius"/>
    </source>
</evidence>
<evidence type="ECO:0000256" key="1">
    <source>
        <dbReference type="SAM" id="MobiDB-lite"/>
    </source>
</evidence>
<feature type="transmembrane region" description="Helical" evidence="2">
    <location>
        <begin position="237"/>
        <end position="255"/>
    </location>
</feature>
<gene>
    <name evidence="3" type="ORF">KC678_01265</name>
</gene>
<dbReference type="AlphaFoldDB" id="A0A955I921"/>
<feature type="transmembrane region" description="Helical" evidence="2">
    <location>
        <begin position="191"/>
        <end position="216"/>
    </location>
</feature>
<dbReference type="EMBL" id="JAGQLJ010000022">
    <property type="protein sequence ID" value="MCA9380872.1"/>
    <property type="molecule type" value="Genomic_DNA"/>
</dbReference>
<organism evidence="3 4">
    <name type="scientific">Candidatus Dojkabacteria bacterium</name>
    <dbReference type="NCBI Taxonomy" id="2099670"/>
    <lineage>
        <taxon>Bacteria</taxon>
        <taxon>Candidatus Dojkabacteria</taxon>
    </lineage>
</organism>
<feature type="compositionally biased region" description="Basic residues" evidence="1">
    <location>
        <begin position="306"/>
        <end position="326"/>
    </location>
</feature>
<keyword evidence="2" id="KW-0812">Transmembrane</keyword>
<sequence length="326" mass="36826">MNKIMKYKQSFYIIFTVFILVLAAPVLLINTLFNYSDYNSSLIVSLSATTEENSVPDSLINEFTSESNVTRVDFENKTVTFQNTSYEDVRDFTESKIEDPEAISYTLSWVNPSRSEAEVVNTIFSSIVIFSVVGLLASIYFVYQKSSAQNGLLTILKISGVILLGVLIATILQLVYVSIISRVYQVTELDVLTILISGIWTSIIASLSFLQLRFTAQNNFKIFMETLKVKILMLRKFKYGAVVFLIIPLFFGLGSQFVIPGILLVGAMLSPLAAFLTLLRVYDRYNKRDKKGSRTVKVEFSNPKSSSKKAAKGNQPWKKRFKKKHK</sequence>
<keyword evidence="2" id="KW-1133">Transmembrane helix</keyword>
<protein>
    <submittedName>
        <fullName evidence="3">Uncharacterized protein</fullName>
    </submittedName>
</protein>
<reference evidence="3" key="1">
    <citation type="submission" date="2020-04" db="EMBL/GenBank/DDBJ databases">
        <authorList>
            <person name="Zhang T."/>
        </authorList>
    </citation>
    <scope>NUCLEOTIDE SEQUENCE</scope>
    <source>
        <strain evidence="3">HKST-UBA13</strain>
    </source>
</reference>
<feature type="transmembrane region" description="Helical" evidence="2">
    <location>
        <begin position="12"/>
        <end position="33"/>
    </location>
</feature>
<proteinExistence type="predicted"/>
<comment type="caution">
    <text evidence="3">The sequence shown here is derived from an EMBL/GenBank/DDBJ whole genome shotgun (WGS) entry which is preliminary data.</text>
</comment>
<accession>A0A955I921</accession>
<feature type="transmembrane region" description="Helical" evidence="2">
    <location>
        <begin position="261"/>
        <end position="282"/>
    </location>
</feature>
<evidence type="ECO:0000313" key="3">
    <source>
        <dbReference type="EMBL" id="MCA9380872.1"/>
    </source>
</evidence>
<feature type="region of interest" description="Disordered" evidence="1">
    <location>
        <begin position="289"/>
        <end position="326"/>
    </location>
</feature>
<dbReference type="Proteomes" id="UP000775877">
    <property type="component" value="Unassembled WGS sequence"/>
</dbReference>